<keyword evidence="8" id="KW-1185">Reference proteome</keyword>
<reference evidence="7" key="2">
    <citation type="submission" date="2021-11" db="EMBL/GenBank/DDBJ databases">
        <authorList>
            <consortium name="Genoscope - CEA"/>
            <person name="William W."/>
        </authorList>
    </citation>
    <scope>NUCLEOTIDE SEQUENCE</scope>
</reference>
<dbReference type="EMBL" id="HBIW01020852">
    <property type="protein sequence ID" value="CAE0702520.1"/>
    <property type="molecule type" value="Transcribed_RNA"/>
</dbReference>
<dbReference type="AlphaFoldDB" id="A0A7S4EBQ7"/>
<keyword evidence="2 5" id="KW-0812">Transmembrane</keyword>
<organism evidence="6">
    <name type="scientific">Pelagomonas calceolata</name>
    <dbReference type="NCBI Taxonomy" id="35677"/>
    <lineage>
        <taxon>Eukaryota</taxon>
        <taxon>Sar</taxon>
        <taxon>Stramenopiles</taxon>
        <taxon>Ochrophyta</taxon>
        <taxon>Pelagophyceae</taxon>
        <taxon>Pelagomonadales</taxon>
        <taxon>Pelagomonadaceae</taxon>
        <taxon>Pelagomonas</taxon>
    </lineage>
</organism>
<evidence type="ECO:0000313" key="7">
    <source>
        <dbReference type="EMBL" id="CAH0379204.1"/>
    </source>
</evidence>
<evidence type="ECO:0000256" key="5">
    <source>
        <dbReference type="SAM" id="Phobius"/>
    </source>
</evidence>
<sequence length="536" mass="54634">MGAFPHHVEGDAPASVYTVLGASLLMVLAGGLGGLPFFFVPKGLSKRAAGLANALSAGVMLSASYTMVYEAHNGPRGCVCGLLLGALFVRWSRSFMEEGHDLLGEKKRGLHVFLATMALHSISEGAGVGVAYARSAGEASGVRRGALVATAIGAHNIPEGFGVALALVARGVGPGRATWWAVLTSAPQLLAAAPAFLFCNLYAPLHPLCLGFAAGCMISVVIGEMIPEALETASSDDVASYTTLACGLFEGFRMTLDWAAHEPDHAGRVLAALAWSVVAGGATAVGGLVVACAPRKARRFDGAALGFAAGVMLALAVLDIALPHYYERGAKAGGSYKAVGAFLGGALCVHALKSLLASCDDATLLLDEAPLRRSRSDEELKDATAARTAWLVTLALAAHNAPEGLAVGVAAAHEDTGRAALMAFAIGMHNVPEGVAVASSVYAATRSRERAFVVAAATGLVEPLAAGLSAAVLSPFLSPEVLELALLGVAGAMIAVSLLELVPSAWRAAPRPAIIGGLGGWWVLRIGLDFVAAAHA</sequence>
<feature type="transmembrane region" description="Helical" evidence="5">
    <location>
        <begin position="112"/>
        <end position="133"/>
    </location>
</feature>
<keyword evidence="3 5" id="KW-1133">Transmembrane helix</keyword>
<feature type="transmembrane region" description="Helical" evidence="5">
    <location>
        <begin position="145"/>
        <end position="167"/>
    </location>
</feature>
<feature type="transmembrane region" description="Helical" evidence="5">
    <location>
        <begin position="51"/>
        <end position="68"/>
    </location>
</feature>
<feature type="transmembrane region" description="Helical" evidence="5">
    <location>
        <begin position="14"/>
        <end position="39"/>
    </location>
</feature>
<evidence type="ECO:0000256" key="2">
    <source>
        <dbReference type="ARBA" id="ARBA00022692"/>
    </source>
</evidence>
<evidence type="ECO:0000256" key="3">
    <source>
        <dbReference type="ARBA" id="ARBA00022989"/>
    </source>
</evidence>
<dbReference type="InterPro" id="IPR003689">
    <property type="entry name" value="ZIP"/>
</dbReference>
<feature type="transmembrane region" description="Helical" evidence="5">
    <location>
        <begin position="451"/>
        <end position="472"/>
    </location>
</feature>
<dbReference type="Pfam" id="PF02535">
    <property type="entry name" value="Zip"/>
    <property type="match status" value="2"/>
</dbReference>
<dbReference type="OrthoDB" id="262547at2759"/>
<dbReference type="GO" id="GO:0005385">
    <property type="term" value="F:zinc ion transmembrane transporter activity"/>
    <property type="evidence" value="ECO:0007669"/>
    <property type="project" value="TreeGrafter"/>
</dbReference>
<feature type="transmembrane region" description="Helical" evidence="5">
    <location>
        <begin position="268"/>
        <end position="291"/>
    </location>
</feature>
<dbReference type="EMBL" id="CAKKNE010000006">
    <property type="protein sequence ID" value="CAH0379204.1"/>
    <property type="molecule type" value="Genomic_DNA"/>
</dbReference>
<evidence type="ECO:0000256" key="4">
    <source>
        <dbReference type="ARBA" id="ARBA00023136"/>
    </source>
</evidence>
<proteinExistence type="predicted"/>
<feature type="transmembrane region" description="Helical" evidence="5">
    <location>
        <begin position="338"/>
        <end position="356"/>
    </location>
</feature>
<evidence type="ECO:0000256" key="1">
    <source>
        <dbReference type="ARBA" id="ARBA00004141"/>
    </source>
</evidence>
<feature type="transmembrane region" description="Helical" evidence="5">
    <location>
        <begin position="179"/>
        <end position="198"/>
    </location>
</feature>
<protein>
    <recommendedName>
        <fullName evidence="9">Zinc transporter</fullName>
    </recommendedName>
</protein>
<reference evidence="6" key="1">
    <citation type="submission" date="2021-01" db="EMBL/GenBank/DDBJ databases">
        <authorList>
            <person name="Corre E."/>
            <person name="Pelletier E."/>
            <person name="Niang G."/>
            <person name="Scheremetjew M."/>
            <person name="Finn R."/>
            <person name="Kale V."/>
            <person name="Holt S."/>
            <person name="Cochrane G."/>
            <person name="Meng A."/>
            <person name="Brown T."/>
            <person name="Cohen L."/>
        </authorList>
    </citation>
    <scope>NUCLEOTIDE SEQUENCE</scope>
    <source>
        <strain evidence="6">CCMP1756</strain>
    </source>
</reference>
<feature type="transmembrane region" description="Helical" evidence="5">
    <location>
        <begin position="484"/>
        <end position="502"/>
    </location>
</feature>
<comment type="subcellular location">
    <subcellularLocation>
        <location evidence="1">Membrane</location>
        <topology evidence="1">Multi-pass membrane protein</topology>
    </subcellularLocation>
</comment>
<name>A0A7S4EBQ7_9STRA</name>
<accession>A0A7S4EBQ7</accession>
<feature type="transmembrane region" description="Helical" evidence="5">
    <location>
        <begin position="204"/>
        <end position="226"/>
    </location>
</feature>
<keyword evidence="4 5" id="KW-0472">Membrane</keyword>
<dbReference type="PANTHER" id="PTHR11040:SF205">
    <property type="entry name" value="ZINC TRANSPORTER ZUPT"/>
    <property type="match status" value="1"/>
</dbReference>
<feature type="transmembrane region" description="Helical" evidence="5">
    <location>
        <begin position="303"/>
        <end position="326"/>
    </location>
</feature>
<evidence type="ECO:0000313" key="8">
    <source>
        <dbReference type="Proteomes" id="UP000789595"/>
    </source>
</evidence>
<gene>
    <name evidence="6" type="ORF">PCAL00307_LOCUS17965</name>
    <name evidence="7" type="ORF">PECAL_6P08060</name>
</gene>
<evidence type="ECO:0000313" key="6">
    <source>
        <dbReference type="EMBL" id="CAE0702520.1"/>
    </source>
</evidence>
<dbReference type="GO" id="GO:0016020">
    <property type="term" value="C:membrane"/>
    <property type="evidence" value="ECO:0007669"/>
    <property type="project" value="UniProtKB-SubCell"/>
</dbReference>
<dbReference type="Proteomes" id="UP000789595">
    <property type="component" value="Unassembled WGS sequence"/>
</dbReference>
<dbReference type="PANTHER" id="PTHR11040">
    <property type="entry name" value="ZINC/IRON TRANSPORTER"/>
    <property type="match status" value="1"/>
</dbReference>
<evidence type="ECO:0008006" key="9">
    <source>
        <dbReference type="Google" id="ProtNLM"/>
    </source>
</evidence>